<feature type="domain" description="Ig-like" evidence="6">
    <location>
        <begin position="153"/>
        <end position="233"/>
    </location>
</feature>
<dbReference type="GO" id="GO:0042613">
    <property type="term" value="C:MHC class II protein complex"/>
    <property type="evidence" value="ECO:0007669"/>
    <property type="project" value="InterPro"/>
</dbReference>
<dbReference type="Pfam" id="PF07654">
    <property type="entry name" value="C1-set"/>
    <property type="match status" value="1"/>
</dbReference>
<evidence type="ECO:0000256" key="3">
    <source>
        <dbReference type="ARBA" id="ARBA00022989"/>
    </source>
</evidence>
<keyword evidence="8" id="KW-1185">Reference proteome</keyword>
<reference evidence="8" key="1">
    <citation type="submission" date="2012-01" db="EMBL/GenBank/DDBJ databases">
        <authorList>
            <person name="Walter R."/>
            <person name="Schartl M."/>
            <person name="Warren W."/>
        </authorList>
    </citation>
    <scope>NUCLEOTIDE SEQUENCE [LARGE SCALE GENOMIC DNA]</scope>
    <source>
        <strain evidence="8">JP 163 A</strain>
    </source>
</reference>
<dbReference type="Gene3D" id="3.10.320.10">
    <property type="entry name" value="Class II Histocompatibility Antigen, M Beta Chain, Chain B, domain 1"/>
    <property type="match status" value="1"/>
</dbReference>
<dbReference type="AlphaFoldDB" id="A0A3B5QK48"/>
<comment type="subcellular location">
    <subcellularLocation>
        <location evidence="1">Membrane</location>
        <topology evidence="1">Single-pass type I membrane protein</topology>
    </subcellularLocation>
</comment>
<evidence type="ECO:0000256" key="1">
    <source>
        <dbReference type="ARBA" id="ARBA00004479"/>
    </source>
</evidence>
<dbReference type="SUPFAM" id="SSF54452">
    <property type="entry name" value="MHC antigen-recognition domain"/>
    <property type="match status" value="1"/>
</dbReference>
<dbReference type="GO" id="GO:0019882">
    <property type="term" value="P:antigen processing and presentation"/>
    <property type="evidence" value="ECO:0007669"/>
    <property type="project" value="InterPro"/>
</dbReference>
<dbReference type="GO" id="GO:0006955">
    <property type="term" value="P:immune response"/>
    <property type="evidence" value="ECO:0007669"/>
    <property type="project" value="InterPro"/>
</dbReference>
<evidence type="ECO:0000259" key="6">
    <source>
        <dbReference type="PROSITE" id="PS50835"/>
    </source>
</evidence>
<evidence type="ECO:0000313" key="7">
    <source>
        <dbReference type="Ensembl" id="ENSXMAP00000030640.1"/>
    </source>
</evidence>
<dbReference type="InParanoid" id="A0A3B5QK48"/>
<keyword evidence="5" id="KW-0472">Membrane</keyword>
<keyword evidence="4" id="KW-0325">Glycoprotein</keyword>
<dbReference type="PANTHER" id="PTHR19944:SF99">
    <property type="entry name" value="HLA CLASS II HISTOCOMPATIBILITY ANTIGEN, DRB1 BETA CHAIN"/>
    <property type="match status" value="1"/>
</dbReference>
<name>A0A3B5QK48_XIPMA</name>
<dbReference type="PANTHER" id="PTHR19944">
    <property type="entry name" value="MHC CLASS II-RELATED"/>
    <property type="match status" value="1"/>
</dbReference>
<dbReference type="GeneTree" id="ENSGT00950000183127"/>
<evidence type="ECO:0000256" key="4">
    <source>
        <dbReference type="ARBA" id="ARBA00023180"/>
    </source>
</evidence>
<dbReference type="InterPro" id="IPR014745">
    <property type="entry name" value="MHC_II_a/b_N"/>
</dbReference>
<dbReference type="InterPro" id="IPR007110">
    <property type="entry name" value="Ig-like_dom"/>
</dbReference>
<reference evidence="7" key="3">
    <citation type="submission" date="2025-08" db="UniProtKB">
        <authorList>
            <consortium name="Ensembl"/>
        </authorList>
    </citation>
    <scope>IDENTIFICATION</scope>
    <source>
        <strain evidence="7">JP 163 A</strain>
    </source>
</reference>
<dbReference type="InterPro" id="IPR036179">
    <property type="entry name" value="Ig-like_dom_sf"/>
</dbReference>
<dbReference type="InterPro" id="IPR003597">
    <property type="entry name" value="Ig_C1-set"/>
</dbReference>
<dbReference type="InterPro" id="IPR011162">
    <property type="entry name" value="MHC_I/II-like_Ag-recog"/>
</dbReference>
<sequence length="323" mass="37397">MRKFRPAGTGVRLVKSRFHCMFRAKQVRVTMGSQRRSNNLCFVLLLLFFGARFVCAAVFSDEDFYQVKACCSFSGPNFDKNEYILTASFNKQKMMEYNSTRGNWIGFTDYSIAASHYWNIDPYDKIERFVELTMMCYENIKFIQTIGNLSTTPTMRIKSVKQPDGRHPAVLVCSAYNFYPKQIQISWLRNDQEVTEGVSNIDVIPDGELYYQFHSYLEYTPTSGERISCMVEHVTLWEPRIIVWSKFVIVMQILGMEIIHNMNVYPIWGFFPVSDNSLPEGEKTKIVVGLCGLIIGLVIFISGFIYHKKKHAIYNSVHQGEEM</sequence>
<dbReference type="PROSITE" id="PS50835">
    <property type="entry name" value="IG_LIKE"/>
    <property type="match status" value="1"/>
</dbReference>
<dbReference type="Ensembl" id="ENSXMAT00000039841.1">
    <property type="protein sequence ID" value="ENSXMAP00000030640.1"/>
    <property type="gene ID" value="ENSXMAG00000024471.1"/>
</dbReference>
<dbReference type="InterPro" id="IPR013783">
    <property type="entry name" value="Ig-like_fold"/>
</dbReference>
<organism evidence="7 8">
    <name type="scientific">Xiphophorus maculatus</name>
    <name type="common">Southern platyfish</name>
    <name type="synonym">Platypoecilus maculatus</name>
    <dbReference type="NCBI Taxonomy" id="8083"/>
    <lineage>
        <taxon>Eukaryota</taxon>
        <taxon>Metazoa</taxon>
        <taxon>Chordata</taxon>
        <taxon>Craniata</taxon>
        <taxon>Vertebrata</taxon>
        <taxon>Euteleostomi</taxon>
        <taxon>Actinopterygii</taxon>
        <taxon>Neopterygii</taxon>
        <taxon>Teleostei</taxon>
        <taxon>Neoteleostei</taxon>
        <taxon>Acanthomorphata</taxon>
        <taxon>Ovalentaria</taxon>
        <taxon>Atherinomorphae</taxon>
        <taxon>Cyprinodontiformes</taxon>
        <taxon>Poeciliidae</taxon>
        <taxon>Poeciliinae</taxon>
        <taxon>Xiphophorus</taxon>
    </lineage>
</organism>
<evidence type="ECO:0000256" key="5">
    <source>
        <dbReference type="SAM" id="Phobius"/>
    </source>
</evidence>
<keyword evidence="2 5" id="KW-0812">Transmembrane</keyword>
<dbReference type="SUPFAM" id="SSF48726">
    <property type="entry name" value="Immunoglobulin"/>
    <property type="match status" value="1"/>
</dbReference>
<dbReference type="OMA" id="KTIACCT"/>
<proteinExistence type="predicted"/>
<dbReference type="Gene3D" id="2.60.40.10">
    <property type="entry name" value="Immunoglobulins"/>
    <property type="match status" value="1"/>
</dbReference>
<reference evidence="8" key="2">
    <citation type="journal article" date="2013" name="Nat. Genet.">
        <title>The genome of the platyfish, Xiphophorus maculatus, provides insights into evolutionary adaptation and several complex traits.</title>
        <authorList>
            <person name="Schartl M."/>
            <person name="Walter R.B."/>
            <person name="Shen Y."/>
            <person name="Garcia T."/>
            <person name="Catchen J."/>
            <person name="Amores A."/>
            <person name="Braasch I."/>
            <person name="Chalopin D."/>
            <person name="Volff J.N."/>
            <person name="Lesch K.P."/>
            <person name="Bisazza A."/>
            <person name="Minx P."/>
            <person name="Hillier L."/>
            <person name="Wilson R.K."/>
            <person name="Fuerstenberg S."/>
            <person name="Boore J."/>
            <person name="Searle S."/>
            <person name="Postlethwait J.H."/>
            <person name="Warren W.C."/>
        </authorList>
    </citation>
    <scope>NUCLEOTIDE SEQUENCE [LARGE SCALE GENOMIC DNA]</scope>
    <source>
        <strain evidence="8">JP 163 A</strain>
    </source>
</reference>
<dbReference type="SMART" id="SM00407">
    <property type="entry name" value="IGc1"/>
    <property type="match status" value="1"/>
</dbReference>
<feature type="transmembrane region" description="Helical" evidence="5">
    <location>
        <begin position="286"/>
        <end position="306"/>
    </location>
</feature>
<reference evidence="7" key="4">
    <citation type="submission" date="2025-09" db="UniProtKB">
        <authorList>
            <consortium name="Ensembl"/>
        </authorList>
    </citation>
    <scope>IDENTIFICATION</scope>
    <source>
        <strain evidence="7">JP 163 A</strain>
    </source>
</reference>
<keyword evidence="3 5" id="KW-1133">Transmembrane helix</keyword>
<protein>
    <submittedName>
        <fullName evidence="7">HLA class II histocompatibility antigen, DQ beta 1 chain-like</fullName>
    </submittedName>
</protein>
<evidence type="ECO:0000313" key="8">
    <source>
        <dbReference type="Proteomes" id="UP000002852"/>
    </source>
</evidence>
<dbReference type="Proteomes" id="UP000002852">
    <property type="component" value="Unassembled WGS sequence"/>
</dbReference>
<dbReference type="InterPro" id="IPR050160">
    <property type="entry name" value="MHC/Immunoglobulin"/>
</dbReference>
<evidence type="ECO:0000256" key="2">
    <source>
        <dbReference type="ARBA" id="ARBA00022692"/>
    </source>
</evidence>
<accession>A0A3B5QK48</accession>